<accession>A0A1B7HRJ1</accession>
<evidence type="ECO:0000313" key="4">
    <source>
        <dbReference type="EMBL" id="OAT18232.1"/>
    </source>
</evidence>
<organism evidence="4 5">
    <name type="scientific">Buttiauxella gaviniae ATCC 51604</name>
    <dbReference type="NCBI Taxonomy" id="1354253"/>
    <lineage>
        <taxon>Bacteria</taxon>
        <taxon>Pseudomonadati</taxon>
        <taxon>Pseudomonadota</taxon>
        <taxon>Gammaproteobacteria</taxon>
        <taxon>Enterobacterales</taxon>
        <taxon>Enterobacteriaceae</taxon>
        <taxon>Buttiauxella</taxon>
    </lineage>
</organism>
<dbReference type="PATRIC" id="fig|1354253.4.peg.3829"/>
<sequence length="342" mass="37315">MLAGLIGLGSVIETAYLPALRRISTPLLKCYGYDADPAREIDGITRCDSLDALLAMPLDVVLITTSSLHHLPVLERVLQSDVPAIVVEKPVAATLAQLETLKTLLAQPQNAVRVLALDHWMIRTQACNHIHNINEIKCIEGFLMEPSGFNAAGEPIALNFATGEADTRQLRHPDGVIVDIGTHTLAMMRETVHQLGGNDQLTVELSYARDHLGNAIAAGDFTTAEGEALLTGTMSGIPFTLHLNKYAGPAGGQKGMRIHLHNGQIINIDRQGLNEVVERISEQGTECSTLAGPLYDRCLHDVVFGEQRLFLRTPEEIPAYTQRRIAEVTALLELQQQLRGPH</sequence>
<feature type="domain" description="Gfo/Idh/MocA-like oxidoreductase N-terminal" evidence="3">
    <location>
        <begin position="4"/>
        <end position="114"/>
    </location>
</feature>
<comment type="caution">
    <text evidence="4">The sequence shown here is derived from an EMBL/GenBank/DDBJ whole genome shotgun (WGS) entry which is preliminary data.</text>
</comment>
<reference evidence="4 5" key="1">
    <citation type="submission" date="2016-04" db="EMBL/GenBank/DDBJ databases">
        <title>ATOL: Assembling a taxonomically balanced genome-scale reconstruction of the evolutionary history of the Enterobacteriaceae.</title>
        <authorList>
            <person name="Plunkett G.III."/>
            <person name="Neeno-Eckwall E.C."/>
            <person name="Glasner J.D."/>
            <person name="Perna N.T."/>
        </authorList>
    </citation>
    <scope>NUCLEOTIDE SEQUENCE [LARGE SCALE GENOMIC DNA]</scope>
    <source>
        <strain evidence="4 5">ATCC 51604</strain>
    </source>
</reference>
<dbReference type="EMBL" id="LXEP01000032">
    <property type="protein sequence ID" value="OAT18232.1"/>
    <property type="molecule type" value="Genomic_DNA"/>
</dbReference>
<dbReference type="AlphaFoldDB" id="A0A1B7HRJ1"/>
<dbReference type="EC" id="1.-.-.-" evidence="4"/>
<dbReference type="PANTHER" id="PTHR43708:SF5">
    <property type="entry name" value="CONSERVED EXPRESSED OXIDOREDUCTASE (EUROFUNG)-RELATED"/>
    <property type="match status" value="1"/>
</dbReference>
<dbReference type="PANTHER" id="PTHR43708">
    <property type="entry name" value="CONSERVED EXPRESSED OXIDOREDUCTASE (EUROFUNG)"/>
    <property type="match status" value="1"/>
</dbReference>
<dbReference type="InterPro" id="IPR051317">
    <property type="entry name" value="Gfo/Idh/MocA_oxidoreduct"/>
</dbReference>
<dbReference type="Gene3D" id="3.40.50.720">
    <property type="entry name" value="NAD(P)-binding Rossmann-like Domain"/>
    <property type="match status" value="1"/>
</dbReference>
<evidence type="ECO:0000256" key="1">
    <source>
        <dbReference type="ARBA" id="ARBA00010928"/>
    </source>
</evidence>
<name>A0A1B7HRJ1_9ENTR</name>
<dbReference type="GO" id="GO:0000166">
    <property type="term" value="F:nucleotide binding"/>
    <property type="evidence" value="ECO:0007669"/>
    <property type="project" value="InterPro"/>
</dbReference>
<protein>
    <submittedName>
        <fullName evidence="4">Oxidoreductase</fullName>
        <ecNumber evidence="4">1.-.-.-</ecNumber>
    </submittedName>
</protein>
<dbReference type="Pfam" id="PF01408">
    <property type="entry name" value="GFO_IDH_MocA"/>
    <property type="match status" value="1"/>
</dbReference>
<dbReference type="InterPro" id="IPR000683">
    <property type="entry name" value="Gfo/Idh/MocA-like_OxRdtase_N"/>
</dbReference>
<keyword evidence="2 4" id="KW-0560">Oxidoreductase</keyword>
<proteinExistence type="inferred from homology"/>
<evidence type="ECO:0000259" key="3">
    <source>
        <dbReference type="Pfam" id="PF01408"/>
    </source>
</evidence>
<evidence type="ECO:0000313" key="5">
    <source>
        <dbReference type="Proteomes" id="UP000078504"/>
    </source>
</evidence>
<dbReference type="Gene3D" id="3.30.360.10">
    <property type="entry name" value="Dihydrodipicolinate Reductase, domain 2"/>
    <property type="match status" value="1"/>
</dbReference>
<dbReference type="SUPFAM" id="SSF51735">
    <property type="entry name" value="NAD(P)-binding Rossmann-fold domains"/>
    <property type="match status" value="1"/>
</dbReference>
<evidence type="ECO:0000256" key="2">
    <source>
        <dbReference type="ARBA" id="ARBA00023002"/>
    </source>
</evidence>
<dbReference type="InterPro" id="IPR036291">
    <property type="entry name" value="NAD(P)-bd_dom_sf"/>
</dbReference>
<comment type="similarity">
    <text evidence="1">Belongs to the Gfo/Idh/MocA family.</text>
</comment>
<dbReference type="Proteomes" id="UP000078504">
    <property type="component" value="Unassembled WGS sequence"/>
</dbReference>
<gene>
    <name evidence="4" type="ORF">M977_03753</name>
</gene>
<dbReference type="GO" id="GO:0016491">
    <property type="term" value="F:oxidoreductase activity"/>
    <property type="evidence" value="ECO:0007669"/>
    <property type="project" value="UniProtKB-KW"/>
</dbReference>
<dbReference type="RefSeq" id="WP_064517946.1">
    <property type="nucleotide sequence ID" value="NZ_LXEP01000032.1"/>
</dbReference>